<sequence>MDNKSCLDNSLYCALCKTMRRLTIIEKHVKNEFAHVPMLKICVDKVQIEVKFVEVPGFEHIPRINLNTKHLKIFSYIFAQNIHKLVDNDHFDEGVYRHEIRTRNQLRKNIYDAKEIEKFDKITKLFHLGRQKAMRERELVKGREEALLVLAGCQSTRPNL</sequence>
<reference evidence="1" key="1">
    <citation type="submission" date="2014-05" db="EMBL/GenBank/DDBJ databases">
        <title>The genome and life-stage specific transcriptomes of Globodera pallida elucidate key aspects of plant parasitism by a cyst nematode.</title>
        <authorList>
            <person name="Cotton J.A."/>
            <person name="Lilley C.J."/>
            <person name="Jones L.M."/>
            <person name="Kikuchi T."/>
            <person name="Reid A.J."/>
            <person name="Thorpe P."/>
            <person name="Tsai I.J."/>
            <person name="Beasley H."/>
            <person name="Blok V."/>
            <person name="Cock P.J.A."/>
            <person name="Van den Akker S.E."/>
            <person name="Holroyd N."/>
            <person name="Hunt M."/>
            <person name="Mantelin S."/>
            <person name="Naghra H."/>
            <person name="Pain A."/>
            <person name="Palomares-Rius J.E."/>
            <person name="Zarowiecki M."/>
            <person name="Berriman M."/>
            <person name="Jones J.T."/>
            <person name="Urwin P.E."/>
        </authorList>
    </citation>
    <scope>NUCLEOTIDE SEQUENCE [LARGE SCALE GENOMIC DNA]</scope>
    <source>
        <strain evidence="1">Lindley</strain>
    </source>
</reference>
<accession>A0A183C8Q5</accession>
<keyword evidence="1" id="KW-1185">Reference proteome</keyword>
<evidence type="ECO:0000313" key="1">
    <source>
        <dbReference type="Proteomes" id="UP000050741"/>
    </source>
</evidence>
<proteinExistence type="predicted"/>
<organism evidence="1 2">
    <name type="scientific">Globodera pallida</name>
    <name type="common">Potato cyst nematode worm</name>
    <name type="synonym">Heterodera pallida</name>
    <dbReference type="NCBI Taxonomy" id="36090"/>
    <lineage>
        <taxon>Eukaryota</taxon>
        <taxon>Metazoa</taxon>
        <taxon>Ecdysozoa</taxon>
        <taxon>Nematoda</taxon>
        <taxon>Chromadorea</taxon>
        <taxon>Rhabditida</taxon>
        <taxon>Tylenchina</taxon>
        <taxon>Tylenchomorpha</taxon>
        <taxon>Tylenchoidea</taxon>
        <taxon>Heteroderidae</taxon>
        <taxon>Heteroderinae</taxon>
        <taxon>Globodera</taxon>
    </lineage>
</organism>
<evidence type="ECO:0000313" key="2">
    <source>
        <dbReference type="WBParaSite" id="GPLIN_000925100"/>
    </source>
</evidence>
<protein>
    <submittedName>
        <fullName evidence="2">Uncharacterized protein</fullName>
    </submittedName>
</protein>
<dbReference type="Proteomes" id="UP000050741">
    <property type="component" value="Unassembled WGS sequence"/>
</dbReference>
<dbReference type="WBParaSite" id="GPLIN_000925100">
    <property type="protein sequence ID" value="GPLIN_000925100"/>
    <property type="gene ID" value="GPLIN_000925100"/>
</dbReference>
<reference evidence="2" key="2">
    <citation type="submission" date="2016-06" db="UniProtKB">
        <authorList>
            <consortium name="WormBaseParasite"/>
        </authorList>
    </citation>
    <scope>IDENTIFICATION</scope>
</reference>
<name>A0A183C8Q5_GLOPA</name>
<dbReference type="AlphaFoldDB" id="A0A183C8Q5"/>